<dbReference type="AlphaFoldDB" id="A0A0D3GXY6"/>
<dbReference type="InterPro" id="IPR039343">
    <property type="entry name" value="NDX1-like"/>
</dbReference>
<dbReference type="EnsemblPlants" id="OBART08G07540.1">
    <property type="protein sequence ID" value="OBART08G07540.1"/>
    <property type="gene ID" value="OBART08G07540"/>
</dbReference>
<accession>A0A0D3GXY6</accession>
<dbReference type="Gramene" id="OBART08G07540.1">
    <property type="protein sequence ID" value="OBART08G07540.1"/>
    <property type="gene ID" value="OBART08G07540"/>
</dbReference>
<proteinExistence type="predicted"/>
<dbReference type="PaxDb" id="65489-OBART08G07540.1"/>
<evidence type="ECO:0000313" key="2">
    <source>
        <dbReference type="Proteomes" id="UP000026960"/>
    </source>
</evidence>
<reference evidence="1" key="1">
    <citation type="journal article" date="2009" name="Rice">
        <title>De Novo Next Generation Sequencing of Plant Genomes.</title>
        <authorList>
            <person name="Rounsley S."/>
            <person name="Marri P.R."/>
            <person name="Yu Y."/>
            <person name="He R."/>
            <person name="Sisneros N."/>
            <person name="Goicoechea J.L."/>
            <person name="Lee S.J."/>
            <person name="Angelova A."/>
            <person name="Kudrna D."/>
            <person name="Luo M."/>
            <person name="Affourtit J."/>
            <person name="Desany B."/>
            <person name="Knight J."/>
            <person name="Niazi F."/>
            <person name="Egholm M."/>
            <person name="Wing R.A."/>
        </authorList>
    </citation>
    <scope>NUCLEOTIDE SEQUENCE [LARGE SCALE GENOMIC DNA]</scope>
    <source>
        <strain evidence="1">cv. IRGC 105608</strain>
    </source>
</reference>
<keyword evidence="2" id="KW-1185">Reference proteome</keyword>
<reference evidence="1" key="2">
    <citation type="submission" date="2015-03" db="UniProtKB">
        <authorList>
            <consortium name="EnsemblPlants"/>
        </authorList>
    </citation>
    <scope>IDENTIFICATION</scope>
</reference>
<evidence type="ECO:0000313" key="1">
    <source>
        <dbReference type="EnsemblPlants" id="OBART08G07540.1"/>
    </source>
</evidence>
<protein>
    <submittedName>
        <fullName evidence="1">Uncharacterized protein</fullName>
    </submittedName>
</protein>
<dbReference type="HOGENOM" id="CLU_1780273_0_0_1"/>
<dbReference type="PANTHER" id="PTHR35467:SF2">
    <property type="entry name" value="PROTEIN NEOXANTHIN-DEFICIENT 1"/>
    <property type="match status" value="1"/>
</dbReference>
<name>A0A0D3GXY6_9ORYZ</name>
<dbReference type="PANTHER" id="PTHR35467">
    <property type="match status" value="1"/>
</dbReference>
<dbReference type="Proteomes" id="UP000026960">
    <property type="component" value="Chromosome 8"/>
</dbReference>
<organism evidence="1">
    <name type="scientific">Oryza barthii</name>
    <dbReference type="NCBI Taxonomy" id="65489"/>
    <lineage>
        <taxon>Eukaryota</taxon>
        <taxon>Viridiplantae</taxon>
        <taxon>Streptophyta</taxon>
        <taxon>Embryophyta</taxon>
        <taxon>Tracheophyta</taxon>
        <taxon>Spermatophyta</taxon>
        <taxon>Magnoliopsida</taxon>
        <taxon>Liliopsida</taxon>
        <taxon>Poales</taxon>
        <taxon>Poaceae</taxon>
        <taxon>BOP clade</taxon>
        <taxon>Oryzoideae</taxon>
        <taxon>Oryzeae</taxon>
        <taxon>Oryzinae</taxon>
        <taxon>Oryza</taxon>
    </lineage>
</organism>
<sequence>MGIVGWAARVLVNSTEACWHCRKEVVLPSHVATFSQTETDLLTNKPLVKSNGFLSLLGLRSTVSKQGNDREIKITRHLCKCPTYRTIMIFSSTLAKWNAVVPDDQISSKNSESILALEFNSLQMHVDALKIVLPHSKKKELRYLSS</sequence>